<keyword evidence="1" id="KW-1133">Transmembrane helix</keyword>
<evidence type="ECO:0000313" key="2">
    <source>
        <dbReference type="EMBL" id="GCE14779.1"/>
    </source>
</evidence>
<evidence type="ECO:0000256" key="1">
    <source>
        <dbReference type="SAM" id="Phobius"/>
    </source>
</evidence>
<proteinExistence type="predicted"/>
<dbReference type="RefSeq" id="WP_126582315.1">
    <property type="nucleotide sequence ID" value="NZ_BIFR01000002.1"/>
</dbReference>
<evidence type="ECO:0000313" key="3">
    <source>
        <dbReference type="Proteomes" id="UP000287352"/>
    </source>
</evidence>
<keyword evidence="1" id="KW-0812">Transmembrane</keyword>
<dbReference type="Proteomes" id="UP000287352">
    <property type="component" value="Unassembled WGS sequence"/>
</dbReference>
<dbReference type="AlphaFoldDB" id="A0A402A6Q7"/>
<comment type="caution">
    <text evidence="2">The sequence shown here is derived from an EMBL/GenBank/DDBJ whole genome shotgun (WGS) entry which is preliminary data.</text>
</comment>
<keyword evidence="3" id="KW-1185">Reference proteome</keyword>
<dbReference type="InterPro" id="IPR010406">
    <property type="entry name" value="DUF1003"/>
</dbReference>
<dbReference type="EMBL" id="BIFR01000002">
    <property type="protein sequence ID" value="GCE14779.1"/>
    <property type="molecule type" value="Genomic_DNA"/>
</dbReference>
<gene>
    <name evidence="2" type="ORF">KTT_46380</name>
</gene>
<reference evidence="3" key="1">
    <citation type="submission" date="2018-12" db="EMBL/GenBank/DDBJ databases">
        <title>Tengunoibacter tsumagoiensis gen. nov., sp. nov., Dictyobacter kobayashii sp. nov., D. alpinus sp. nov., and D. joshuensis sp. nov. and description of Dictyobacteraceae fam. nov. within the order Ktedonobacterales isolated from Tengu-no-mugimeshi.</title>
        <authorList>
            <person name="Wang C.M."/>
            <person name="Zheng Y."/>
            <person name="Sakai Y."/>
            <person name="Toyoda A."/>
            <person name="Minakuchi Y."/>
            <person name="Abe K."/>
            <person name="Yokota A."/>
            <person name="Yabe S."/>
        </authorList>
    </citation>
    <scope>NUCLEOTIDE SEQUENCE [LARGE SCALE GENOMIC DNA]</scope>
    <source>
        <strain evidence="3">Uno3</strain>
    </source>
</reference>
<dbReference type="Pfam" id="PF06210">
    <property type="entry name" value="DUF1003"/>
    <property type="match status" value="1"/>
</dbReference>
<feature type="transmembrane region" description="Helical" evidence="1">
    <location>
        <begin position="59"/>
        <end position="79"/>
    </location>
</feature>
<sequence>MENARVPSDKLVNHLEQLRKSLFHSAPGGHTPSNVNRVFEMEKAAGNFNQKVAVSMTNLFSAMPTFWLIVTWIILWIVSNATIAHFDPLPWPLLLCLASVPQLPLMIVIMVGQGLLGRKQELQSEEQYKTTMNTYHDIEQIMTHLGSQDEAILNQTHMIMHLLQANGIPPEQFLPQNQLSVTNTTGEKASSQA</sequence>
<accession>A0A402A6Q7</accession>
<protein>
    <recommendedName>
        <fullName evidence="4">DUF1003 domain-containing protein</fullName>
    </recommendedName>
</protein>
<feature type="transmembrane region" description="Helical" evidence="1">
    <location>
        <begin position="91"/>
        <end position="112"/>
    </location>
</feature>
<dbReference type="OrthoDB" id="3177121at2"/>
<organism evidence="2 3">
    <name type="scientific">Tengunoibacter tsumagoiensis</name>
    <dbReference type="NCBI Taxonomy" id="2014871"/>
    <lineage>
        <taxon>Bacteria</taxon>
        <taxon>Bacillati</taxon>
        <taxon>Chloroflexota</taxon>
        <taxon>Ktedonobacteria</taxon>
        <taxon>Ktedonobacterales</taxon>
        <taxon>Dictyobacteraceae</taxon>
        <taxon>Tengunoibacter</taxon>
    </lineage>
</organism>
<evidence type="ECO:0008006" key="4">
    <source>
        <dbReference type="Google" id="ProtNLM"/>
    </source>
</evidence>
<name>A0A402A6Q7_9CHLR</name>
<keyword evidence="1" id="KW-0472">Membrane</keyword>